<dbReference type="EMBL" id="CAXHTB010000009">
    <property type="protein sequence ID" value="CAL0312800.1"/>
    <property type="molecule type" value="Genomic_DNA"/>
</dbReference>
<evidence type="ECO:0000256" key="5">
    <source>
        <dbReference type="ARBA" id="ARBA00022702"/>
    </source>
</evidence>
<dbReference type="GO" id="GO:0048046">
    <property type="term" value="C:apoplast"/>
    <property type="evidence" value="ECO:0007669"/>
    <property type="project" value="UniProtKB-SubCell"/>
</dbReference>
<evidence type="ECO:0000313" key="10">
    <source>
        <dbReference type="EMBL" id="CAL0312800.1"/>
    </source>
</evidence>
<dbReference type="GO" id="GO:0006995">
    <property type="term" value="P:cellular response to nitrogen starvation"/>
    <property type="evidence" value="ECO:0007669"/>
    <property type="project" value="UniProtKB-ARBA"/>
</dbReference>
<evidence type="ECO:0000256" key="1">
    <source>
        <dbReference type="ARBA" id="ARBA00004271"/>
    </source>
</evidence>
<gene>
    <name evidence="10" type="ORF">LLUT_LOCUS13860</name>
</gene>
<evidence type="ECO:0000256" key="3">
    <source>
        <dbReference type="ARBA" id="ARBA00022523"/>
    </source>
</evidence>
<keyword evidence="4" id="KW-0964">Secreted</keyword>
<keyword evidence="3" id="KW-0052">Apoplast</keyword>
<evidence type="ECO:0000256" key="6">
    <source>
        <dbReference type="ARBA" id="ARBA00022729"/>
    </source>
</evidence>
<keyword evidence="7" id="KW-0379">Hydroxylation</keyword>
<organism evidence="10 11">
    <name type="scientific">Lupinus luteus</name>
    <name type="common">European yellow lupine</name>
    <dbReference type="NCBI Taxonomy" id="3873"/>
    <lineage>
        <taxon>Eukaryota</taxon>
        <taxon>Viridiplantae</taxon>
        <taxon>Streptophyta</taxon>
        <taxon>Embryophyta</taxon>
        <taxon>Tracheophyta</taxon>
        <taxon>Spermatophyta</taxon>
        <taxon>Magnoliopsida</taxon>
        <taxon>eudicotyledons</taxon>
        <taxon>Gunneridae</taxon>
        <taxon>Pentapetalae</taxon>
        <taxon>rosids</taxon>
        <taxon>fabids</taxon>
        <taxon>Fabales</taxon>
        <taxon>Fabaceae</taxon>
        <taxon>Papilionoideae</taxon>
        <taxon>50 kb inversion clade</taxon>
        <taxon>genistoids sensu lato</taxon>
        <taxon>core genistoids</taxon>
        <taxon>Genisteae</taxon>
        <taxon>Lupinus</taxon>
    </lineage>
</organism>
<dbReference type="Proteomes" id="UP001497480">
    <property type="component" value="Unassembled WGS sequence"/>
</dbReference>
<accession>A0AAV1WTW1</accession>
<comment type="caution">
    <text evidence="10">The sequence shown here is derived from an EMBL/GenBank/DDBJ whole genome shotgun (WGS) entry which is preliminary data.</text>
</comment>
<feature type="chain" id="PRO_5043561731" description="Precursor of CEP9" evidence="9">
    <location>
        <begin position="29"/>
        <end position="144"/>
    </location>
</feature>
<evidence type="ECO:0000313" key="11">
    <source>
        <dbReference type="Proteomes" id="UP001497480"/>
    </source>
</evidence>
<dbReference type="PANTHER" id="PTHR33348:SF44">
    <property type="entry name" value="PRECURSOR OF CEP6"/>
    <property type="match status" value="1"/>
</dbReference>
<evidence type="ECO:0000256" key="4">
    <source>
        <dbReference type="ARBA" id="ARBA00022525"/>
    </source>
</evidence>
<feature type="signal peptide" evidence="9">
    <location>
        <begin position="1"/>
        <end position="28"/>
    </location>
</feature>
<sequence>MGKCQAMHKYVAVFLVLFTCHDSLLTHGRKIKPLNTDTTLNPLKTNVNVPNPTTSSEARILSNNEETSFGDTNAFRPTTPGSSPGVGHKIFAGEQEDMKAMVLVQSPDVKVNMSERSKNDILPTTPGHSNGVGHSHQYKSGNLN</sequence>
<dbReference type="GO" id="GO:2000280">
    <property type="term" value="P:regulation of root development"/>
    <property type="evidence" value="ECO:0007669"/>
    <property type="project" value="TreeGrafter"/>
</dbReference>
<feature type="region of interest" description="Disordered" evidence="8">
    <location>
        <begin position="118"/>
        <end position="144"/>
    </location>
</feature>
<feature type="compositionally biased region" description="Polar residues" evidence="8">
    <location>
        <begin position="65"/>
        <end position="82"/>
    </location>
</feature>
<name>A0AAV1WTW1_LUPLU</name>
<dbReference type="AlphaFoldDB" id="A0AAV1WTW1"/>
<evidence type="ECO:0000256" key="2">
    <source>
        <dbReference type="ARBA" id="ARBA00008963"/>
    </source>
</evidence>
<evidence type="ECO:0008006" key="12">
    <source>
        <dbReference type="Google" id="ProtNLM"/>
    </source>
</evidence>
<dbReference type="GO" id="GO:0048364">
    <property type="term" value="P:root development"/>
    <property type="evidence" value="ECO:0007669"/>
    <property type="project" value="InterPro"/>
</dbReference>
<feature type="region of interest" description="Disordered" evidence="8">
    <location>
        <begin position="65"/>
        <end position="89"/>
    </location>
</feature>
<evidence type="ECO:0000256" key="7">
    <source>
        <dbReference type="ARBA" id="ARBA00023278"/>
    </source>
</evidence>
<keyword evidence="6 9" id="KW-0732">Signal</keyword>
<dbReference type="GO" id="GO:1902025">
    <property type="term" value="P:nitrate import"/>
    <property type="evidence" value="ECO:0007669"/>
    <property type="project" value="TreeGrafter"/>
</dbReference>
<evidence type="ECO:0000256" key="8">
    <source>
        <dbReference type="SAM" id="MobiDB-lite"/>
    </source>
</evidence>
<keyword evidence="11" id="KW-1185">Reference proteome</keyword>
<comment type="similarity">
    <text evidence="2">Belongs to the C-terminally encoded plant signaling peptide (CEP) family.</text>
</comment>
<dbReference type="InterPro" id="IPR033250">
    <property type="entry name" value="CEP"/>
</dbReference>
<dbReference type="PANTHER" id="PTHR33348">
    <property type="entry name" value="PRECURSOR OF CEP5"/>
    <property type="match status" value="1"/>
</dbReference>
<keyword evidence="5" id="KW-0372">Hormone</keyword>
<reference evidence="10 11" key="1">
    <citation type="submission" date="2024-03" db="EMBL/GenBank/DDBJ databases">
        <authorList>
            <person name="Martinez-Hernandez J."/>
        </authorList>
    </citation>
    <scope>NUCLEOTIDE SEQUENCE [LARGE SCALE GENOMIC DNA]</scope>
</reference>
<comment type="subcellular location">
    <subcellularLocation>
        <location evidence="1">Secreted</location>
        <location evidence="1">Extracellular space</location>
        <location evidence="1">Apoplast</location>
    </subcellularLocation>
</comment>
<dbReference type="GO" id="GO:1901371">
    <property type="term" value="P:regulation of leaf morphogenesis"/>
    <property type="evidence" value="ECO:0007669"/>
    <property type="project" value="TreeGrafter"/>
</dbReference>
<evidence type="ECO:0000256" key="9">
    <source>
        <dbReference type="SAM" id="SignalP"/>
    </source>
</evidence>
<protein>
    <recommendedName>
        <fullName evidence="12">Precursor of CEP9</fullName>
    </recommendedName>
</protein>
<proteinExistence type="inferred from homology"/>
<dbReference type="GO" id="GO:0005179">
    <property type="term" value="F:hormone activity"/>
    <property type="evidence" value="ECO:0007669"/>
    <property type="project" value="UniProtKB-KW"/>
</dbReference>